<keyword evidence="3 8" id="KW-0210">Decarboxylase</keyword>
<reference evidence="10 11" key="1">
    <citation type="submission" date="2013-03" db="EMBL/GenBank/DDBJ databases">
        <title>The Genome Sequence of Exophiala aquamarina CBS 119918.</title>
        <authorList>
            <consortium name="The Broad Institute Genomics Platform"/>
            <person name="Cuomo C."/>
            <person name="de Hoog S."/>
            <person name="Gorbushina A."/>
            <person name="Walker B."/>
            <person name="Young S.K."/>
            <person name="Zeng Q."/>
            <person name="Gargeya S."/>
            <person name="Fitzgerald M."/>
            <person name="Haas B."/>
            <person name="Abouelleil A."/>
            <person name="Allen A.W."/>
            <person name="Alvarado L."/>
            <person name="Arachchi H.M."/>
            <person name="Berlin A.M."/>
            <person name="Chapman S.B."/>
            <person name="Gainer-Dewar J."/>
            <person name="Goldberg J."/>
            <person name="Griggs A."/>
            <person name="Gujja S."/>
            <person name="Hansen M."/>
            <person name="Howarth C."/>
            <person name="Imamovic A."/>
            <person name="Ireland A."/>
            <person name="Larimer J."/>
            <person name="McCowan C."/>
            <person name="Murphy C."/>
            <person name="Pearson M."/>
            <person name="Poon T.W."/>
            <person name="Priest M."/>
            <person name="Roberts A."/>
            <person name="Saif S."/>
            <person name="Shea T."/>
            <person name="Sisk P."/>
            <person name="Sykes S."/>
            <person name="Wortman J."/>
            <person name="Nusbaum C."/>
            <person name="Birren B."/>
        </authorList>
    </citation>
    <scope>NUCLEOTIDE SEQUENCE [LARGE SCALE GENOMIC DNA]</scope>
    <source>
        <strain evidence="10 11">CBS 119918</strain>
    </source>
</reference>
<proteinExistence type="inferred from homology"/>
<evidence type="ECO:0000256" key="1">
    <source>
        <dbReference type="ARBA" id="ARBA00005871"/>
    </source>
</evidence>
<dbReference type="PANTHER" id="PTHR21240:SF29">
    <property type="entry name" value="AMIDOHYDROLASE-RELATED DOMAIN-CONTAINING PROTEIN"/>
    <property type="match status" value="1"/>
</dbReference>
<dbReference type="SUPFAM" id="SSF51556">
    <property type="entry name" value="Metallo-dependent hydrolases"/>
    <property type="match status" value="1"/>
</dbReference>
<organism evidence="10 11">
    <name type="scientific">Exophiala aquamarina CBS 119918</name>
    <dbReference type="NCBI Taxonomy" id="1182545"/>
    <lineage>
        <taxon>Eukaryota</taxon>
        <taxon>Fungi</taxon>
        <taxon>Dikarya</taxon>
        <taxon>Ascomycota</taxon>
        <taxon>Pezizomycotina</taxon>
        <taxon>Eurotiomycetes</taxon>
        <taxon>Chaetothyriomycetidae</taxon>
        <taxon>Chaetothyriales</taxon>
        <taxon>Herpotrichiellaceae</taxon>
        <taxon>Exophiala</taxon>
    </lineage>
</organism>
<dbReference type="InterPro" id="IPR006680">
    <property type="entry name" value="Amidohydro-rel"/>
</dbReference>
<comment type="similarity">
    <text evidence="1">Belongs to the metallo-dependent hydrolases superfamily. ACMSD family.</text>
</comment>
<keyword evidence="4" id="KW-0862">Zinc</keyword>
<gene>
    <name evidence="10" type="ORF">A1O9_11393</name>
</gene>
<evidence type="ECO:0000256" key="7">
    <source>
        <dbReference type="ARBA" id="ARBA00038889"/>
    </source>
</evidence>
<accession>A0A072NY64</accession>
<keyword evidence="11" id="KW-1185">Reference proteome</keyword>
<dbReference type="InterPro" id="IPR032466">
    <property type="entry name" value="Metal_Hydrolase"/>
</dbReference>
<dbReference type="HOGENOM" id="CLU_039329_2_0_1"/>
<evidence type="ECO:0000256" key="8">
    <source>
        <dbReference type="RuleBase" id="RU366045"/>
    </source>
</evidence>
<evidence type="ECO:0000256" key="3">
    <source>
        <dbReference type="ARBA" id="ARBA00022793"/>
    </source>
</evidence>
<dbReference type="GO" id="GO:0016787">
    <property type="term" value="F:hydrolase activity"/>
    <property type="evidence" value="ECO:0007669"/>
    <property type="project" value="InterPro"/>
</dbReference>
<name>A0A072NY64_9EURO</name>
<feature type="domain" description="Amidohydrolase-related" evidence="9">
    <location>
        <begin position="8"/>
        <end position="336"/>
    </location>
</feature>
<sequence>MAELPEKIDVHSHFLSSAYREHCRVNGHSAPDGFPMLPEWNIERHLEMADKLNINKSYLSVSSPGVHLVPNDDELARRIARECNVVAADAKTRFPERFGFWASLPLPDVDGSLEELAYAFDKLNADGVAVETNTHGYYLGHRDYERVWAELNRRHALVFIHPTSPCVLEHRDTGLASCHKAAPLPEFPNPIFEFFFDTARAVINLFYTGAIARYPQITYIIPHAGGALPTLIERFSRFGRAIPGLPVDGSVTPDFVRERLKTNFYFDMAGTPWPDQIPALLAFIGKDQLLYGSDYPFTPAEFVGVLADTMEKCMARVFETEAERMMAYKGNAERLFLQQSVARNASASNRTSSKATESGHL</sequence>
<evidence type="ECO:0000313" key="11">
    <source>
        <dbReference type="Proteomes" id="UP000027920"/>
    </source>
</evidence>
<dbReference type="InterPro" id="IPR032465">
    <property type="entry name" value="ACMSD"/>
</dbReference>
<dbReference type="STRING" id="1182545.A0A072NY64"/>
<comment type="caution">
    <text evidence="10">The sequence shown here is derived from an EMBL/GenBank/DDBJ whole genome shotgun (WGS) entry which is preliminary data.</text>
</comment>
<evidence type="ECO:0000259" key="9">
    <source>
        <dbReference type="Pfam" id="PF04909"/>
    </source>
</evidence>
<dbReference type="RefSeq" id="XP_013255141.1">
    <property type="nucleotide sequence ID" value="XM_013399687.1"/>
</dbReference>
<dbReference type="OrthoDB" id="2832284at2759"/>
<evidence type="ECO:0000256" key="6">
    <source>
        <dbReference type="ARBA" id="ARBA00036832"/>
    </source>
</evidence>
<dbReference type="VEuPathDB" id="FungiDB:A1O9_11393"/>
<dbReference type="Pfam" id="PF04909">
    <property type="entry name" value="Amidohydro_2"/>
    <property type="match status" value="1"/>
</dbReference>
<comment type="catalytic activity">
    <reaction evidence="6">
        <text>6-methylsalicylate + H(+) = 3-methylphenol + CO2</text>
        <dbReference type="Rhea" id="RHEA:23112"/>
        <dbReference type="ChEBI" id="CHEBI:15378"/>
        <dbReference type="ChEBI" id="CHEBI:16526"/>
        <dbReference type="ChEBI" id="CHEBI:17231"/>
        <dbReference type="ChEBI" id="CHEBI:36658"/>
        <dbReference type="EC" id="4.1.1.52"/>
    </reaction>
    <physiologicalReaction direction="left-to-right" evidence="6">
        <dbReference type="Rhea" id="RHEA:23113"/>
    </physiologicalReaction>
</comment>
<dbReference type="GO" id="GO:0005829">
    <property type="term" value="C:cytosol"/>
    <property type="evidence" value="ECO:0007669"/>
    <property type="project" value="TreeGrafter"/>
</dbReference>
<dbReference type="Gene3D" id="3.20.20.140">
    <property type="entry name" value="Metal-dependent hydrolases"/>
    <property type="match status" value="1"/>
</dbReference>
<dbReference type="GO" id="GO:0046872">
    <property type="term" value="F:metal ion binding"/>
    <property type="evidence" value="ECO:0007669"/>
    <property type="project" value="UniProtKB-KW"/>
</dbReference>
<dbReference type="GO" id="GO:0019748">
    <property type="term" value="P:secondary metabolic process"/>
    <property type="evidence" value="ECO:0007669"/>
    <property type="project" value="TreeGrafter"/>
</dbReference>
<dbReference type="EC" id="4.1.1.52" evidence="7"/>
<dbReference type="Proteomes" id="UP000027920">
    <property type="component" value="Unassembled WGS sequence"/>
</dbReference>
<dbReference type="AlphaFoldDB" id="A0A072NY64"/>
<dbReference type="GO" id="GO:0047596">
    <property type="term" value="F:6-methylsalicylate decarboxylase activity"/>
    <property type="evidence" value="ECO:0007669"/>
    <property type="project" value="UniProtKB-EC"/>
</dbReference>
<dbReference type="GeneID" id="25286292"/>
<dbReference type="PANTHER" id="PTHR21240">
    <property type="entry name" value="2-AMINO-3-CARBOXYLMUCONATE-6-SEMIALDEHYDE DECARBOXYLASE"/>
    <property type="match status" value="1"/>
</dbReference>
<protein>
    <recommendedName>
        <fullName evidence="7">6-methylsalicylate decarboxylase</fullName>
        <ecNumber evidence="7">4.1.1.52</ecNumber>
    </recommendedName>
</protein>
<keyword evidence="2" id="KW-0479">Metal-binding</keyword>
<keyword evidence="5 8" id="KW-0456">Lyase</keyword>
<evidence type="ECO:0000256" key="2">
    <source>
        <dbReference type="ARBA" id="ARBA00022723"/>
    </source>
</evidence>
<evidence type="ECO:0000313" key="10">
    <source>
        <dbReference type="EMBL" id="KEF52551.1"/>
    </source>
</evidence>
<evidence type="ECO:0000256" key="5">
    <source>
        <dbReference type="ARBA" id="ARBA00023239"/>
    </source>
</evidence>
<evidence type="ECO:0000256" key="4">
    <source>
        <dbReference type="ARBA" id="ARBA00022833"/>
    </source>
</evidence>
<dbReference type="EMBL" id="AMGV01000017">
    <property type="protein sequence ID" value="KEF52551.1"/>
    <property type="molecule type" value="Genomic_DNA"/>
</dbReference>